<dbReference type="STRING" id="102285.A0A0R3TNK2"/>
<dbReference type="GO" id="GO:0000145">
    <property type="term" value="C:exocyst"/>
    <property type="evidence" value="ECO:0007669"/>
    <property type="project" value="InterPro"/>
</dbReference>
<evidence type="ECO:0000256" key="1">
    <source>
        <dbReference type="ARBA" id="ARBA00007210"/>
    </source>
</evidence>
<dbReference type="InterPro" id="IPR016159">
    <property type="entry name" value="Cullin_repeat-like_dom_sf"/>
</dbReference>
<dbReference type="GO" id="GO:0015031">
    <property type="term" value="P:protein transport"/>
    <property type="evidence" value="ECO:0007669"/>
    <property type="project" value="UniProtKB-KW"/>
</dbReference>
<dbReference type="PANTHER" id="PTHR21426:SF12">
    <property type="entry name" value="EXOCYST COMPLEX COMPONENT 8"/>
    <property type="match status" value="1"/>
</dbReference>
<dbReference type="GO" id="GO:0006887">
    <property type="term" value="P:exocytosis"/>
    <property type="evidence" value="ECO:0007669"/>
    <property type="project" value="UniProtKB-KW"/>
</dbReference>
<dbReference type="EMBL" id="UZAE01012452">
    <property type="protein sequence ID" value="VDO05195.1"/>
    <property type="molecule type" value="Genomic_DNA"/>
</dbReference>
<evidence type="ECO:0000259" key="5">
    <source>
        <dbReference type="Pfam" id="PF16528"/>
    </source>
</evidence>
<protein>
    <submittedName>
        <fullName evidence="8">Exo84_C domain-containing protein</fullName>
    </submittedName>
</protein>
<keyword evidence="7" id="KW-1185">Reference proteome</keyword>
<sequence>MDSFNMATAPMSPSDDAWLSEAPEDVDVAVAVRDFAKAARLISRARRRLAQLIPSDSSQQHQQSHVSAAALGLIKLRERVESRAANLSAVLQEELTRAADRYSATQSVHSAAIHLSELGKTVLALHLFLAYRSGVIGSSLVRGVRQEGNQLVYLNRLSFVFHRGLVESVAEWNQLIEQLRKQPDFVGLDDVVTSSKLGYLFSMDRRWVLDETIRFCNQLKILLIDSRSISFYAMACASERIHAHAKKATELIGVDVTSTLDNCLLKSWQKAVEEQGRVYRDGIEHRASKENWRPSENADANIKTMTEAGFPEAKQSLAGGKGGLSNFTTQTTRSLSHFAHACARFDCAELRECCASTLESMLRGDLEVYSRALASAKTQEENKAILSNLHFFTSKVIPKIASTMNCVENPAVMVVTKDFKKVLRGNQN</sequence>
<dbReference type="Pfam" id="PF16528">
    <property type="entry name" value="Exo84_C"/>
    <property type="match status" value="1"/>
</dbReference>
<dbReference type="OrthoDB" id="642193at2759"/>
<reference evidence="6 7" key="2">
    <citation type="submission" date="2018-11" db="EMBL/GenBank/DDBJ databases">
        <authorList>
            <consortium name="Pathogen Informatics"/>
        </authorList>
    </citation>
    <scope>NUCLEOTIDE SEQUENCE [LARGE SCALE GENOMIC DNA]</scope>
</reference>
<dbReference type="SUPFAM" id="SSF74788">
    <property type="entry name" value="Cullin repeat-like"/>
    <property type="match status" value="1"/>
</dbReference>
<evidence type="ECO:0000313" key="7">
    <source>
        <dbReference type="Proteomes" id="UP000278807"/>
    </source>
</evidence>
<dbReference type="InterPro" id="IPR032403">
    <property type="entry name" value="Exo84_C"/>
</dbReference>
<dbReference type="WBParaSite" id="HNAJ_0000897201-mRNA-1">
    <property type="protein sequence ID" value="HNAJ_0000897201-mRNA-1"/>
    <property type="gene ID" value="HNAJ_0000897201"/>
</dbReference>
<comment type="similarity">
    <text evidence="1">Belongs to the EXO84 family.</text>
</comment>
<evidence type="ECO:0000256" key="4">
    <source>
        <dbReference type="ARBA" id="ARBA00022927"/>
    </source>
</evidence>
<evidence type="ECO:0000256" key="3">
    <source>
        <dbReference type="ARBA" id="ARBA00022483"/>
    </source>
</evidence>
<dbReference type="GO" id="GO:0006893">
    <property type="term" value="P:Golgi to plasma membrane transport"/>
    <property type="evidence" value="ECO:0007669"/>
    <property type="project" value="TreeGrafter"/>
</dbReference>
<proteinExistence type="inferred from homology"/>
<dbReference type="Gene3D" id="1.20.58.1210">
    <property type="entry name" value="Exo84p, N-terminal helical domain"/>
    <property type="match status" value="1"/>
</dbReference>
<dbReference type="Proteomes" id="UP000278807">
    <property type="component" value="Unassembled WGS sequence"/>
</dbReference>
<dbReference type="InterPro" id="IPR042561">
    <property type="entry name" value="Exo84_C_1"/>
</dbReference>
<dbReference type="InterPro" id="IPR033961">
    <property type="entry name" value="Exo84"/>
</dbReference>
<evidence type="ECO:0000313" key="8">
    <source>
        <dbReference type="WBParaSite" id="HNAJ_0000897201-mRNA-1"/>
    </source>
</evidence>
<keyword evidence="3" id="KW-0268">Exocytosis</keyword>
<dbReference type="AlphaFoldDB" id="A0A0R3TNK2"/>
<keyword evidence="4" id="KW-0653">Protein transport</keyword>
<evidence type="ECO:0000256" key="2">
    <source>
        <dbReference type="ARBA" id="ARBA00022448"/>
    </source>
</evidence>
<evidence type="ECO:0000313" key="6">
    <source>
        <dbReference type="EMBL" id="VDO05195.1"/>
    </source>
</evidence>
<name>A0A0R3TNK2_RODNA</name>
<feature type="domain" description="Exocyst component Exo84 C-terminal" evidence="5">
    <location>
        <begin position="18"/>
        <end position="178"/>
    </location>
</feature>
<accession>A0A0R3TNK2</accession>
<keyword evidence="2" id="KW-0813">Transport</keyword>
<organism evidence="8">
    <name type="scientific">Rodentolepis nana</name>
    <name type="common">Dwarf tapeworm</name>
    <name type="synonym">Hymenolepis nana</name>
    <dbReference type="NCBI Taxonomy" id="102285"/>
    <lineage>
        <taxon>Eukaryota</taxon>
        <taxon>Metazoa</taxon>
        <taxon>Spiralia</taxon>
        <taxon>Lophotrochozoa</taxon>
        <taxon>Platyhelminthes</taxon>
        <taxon>Cestoda</taxon>
        <taxon>Eucestoda</taxon>
        <taxon>Cyclophyllidea</taxon>
        <taxon>Hymenolepididae</taxon>
        <taxon>Rodentolepis</taxon>
    </lineage>
</organism>
<gene>
    <name evidence="6" type="ORF">HNAJ_LOCUS8968</name>
</gene>
<reference evidence="8" key="1">
    <citation type="submission" date="2017-02" db="UniProtKB">
        <authorList>
            <consortium name="WormBaseParasite"/>
        </authorList>
    </citation>
    <scope>IDENTIFICATION</scope>
</reference>
<dbReference type="PANTHER" id="PTHR21426">
    <property type="entry name" value="EXOCYST COMPLEX COMPONENT 8"/>
    <property type="match status" value="1"/>
</dbReference>